<evidence type="ECO:0000313" key="1">
    <source>
        <dbReference type="EMBL" id="XBM05730.1"/>
    </source>
</evidence>
<name>A0AAU7FQ24_9BACI</name>
<gene>
    <name evidence="1" type="ORF">ABG082_08195</name>
</gene>
<dbReference type="EMBL" id="CP157353">
    <property type="protein sequence ID" value="XBM05730.1"/>
    <property type="molecule type" value="Genomic_DNA"/>
</dbReference>
<dbReference type="Pfam" id="PF14907">
    <property type="entry name" value="NTP_transf_5"/>
    <property type="match status" value="1"/>
</dbReference>
<dbReference type="AlphaFoldDB" id="A0AAU7FQ24"/>
<proteinExistence type="predicted"/>
<dbReference type="RefSeq" id="WP_057079545.1">
    <property type="nucleotide sequence ID" value="NZ_CP157353.1"/>
</dbReference>
<protein>
    <submittedName>
        <fullName evidence="1">Nucleotidyltransferase family protein</fullName>
    </submittedName>
</protein>
<organism evidence="1">
    <name type="scientific">Bacillus sp. BS1807G30</name>
    <dbReference type="NCBI Taxonomy" id="3153756"/>
    <lineage>
        <taxon>Bacteria</taxon>
        <taxon>Bacillati</taxon>
        <taxon>Bacillota</taxon>
        <taxon>Bacilli</taxon>
        <taxon>Bacillales</taxon>
        <taxon>Bacillaceae</taxon>
        <taxon>Bacillus</taxon>
    </lineage>
</organism>
<accession>A0AAU7FQ24</accession>
<dbReference type="InterPro" id="IPR039498">
    <property type="entry name" value="NTP_transf_5"/>
</dbReference>
<sequence>MRAVLDQSTLSNEERLLLLGSRIQLNEKEEELMRDLLKDGIDVPQLIGLASRHKVLQLMTPHLIRLDDEKKITTTYKFLLHYHYIGNRQKNMERFKELKRLLQTFRKENLKAVPLKGAILTPLVYKDYGLRMMSDIDFLIHPDDRKRASSLLKEEGFIIGKYDWATDQEIPISREEEMMWRMNAGNLYSHIKRSGEDFLKVHRVDFSYDVELKKNYDATNALLDAAIEKSFLQTDTYMLEPLDFLIHLAFHLYKEATNVQYVYLHADLNLIKFCDVREYVKFAEEQNQLDWHALQARAKELGAEKALFYTFTFVDLLYQTNYIDQLQQLDMSDQSFLEAYGENDFGSSKMWKKSFVERFFSLDNRDELEEEPVVQLFPERQ</sequence>
<reference evidence="1" key="1">
    <citation type="submission" date="2024-05" db="EMBL/GenBank/DDBJ databases">
        <authorList>
            <person name="Liu Z."/>
        </authorList>
    </citation>
    <scope>NUCLEOTIDE SEQUENCE</scope>
    <source>
        <strain evidence="1">BS1807G30</strain>
    </source>
</reference>